<dbReference type="EMBL" id="CADCTU010000008">
    <property type="protein sequence ID" value="CAA9289822.1"/>
    <property type="molecule type" value="Genomic_DNA"/>
</dbReference>
<evidence type="ECO:0000313" key="2">
    <source>
        <dbReference type="EMBL" id="CAA9289822.1"/>
    </source>
</evidence>
<name>A0A6J4JX99_9BACT</name>
<feature type="non-terminal residue" evidence="2">
    <location>
        <position position="82"/>
    </location>
</feature>
<proteinExistence type="predicted"/>
<protein>
    <submittedName>
        <fullName evidence="2">Uncharacterized protein</fullName>
    </submittedName>
</protein>
<reference evidence="2" key="1">
    <citation type="submission" date="2020-02" db="EMBL/GenBank/DDBJ databases">
        <authorList>
            <person name="Meier V. D."/>
        </authorList>
    </citation>
    <scope>NUCLEOTIDE SEQUENCE</scope>
    <source>
        <strain evidence="2">AVDCRST_MAG11</strain>
    </source>
</reference>
<feature type="region of interest" description="Disordered" evidence="1">
    <location>
        <begin position="1"/>
        <end position="82"/>
    </location>
</feature>
<sequence length="82" mass="8277">CHQPSARAPTAATPSWPASWSTTAAGRRGRASGSRPSSRRAAGRGASRTRCATRSPRTGAPAAGSSSCTATRGPPPRTTCRG</sequence>
<feature type="compositionally biased region" description="Low complexity" evidence="1">
    <location>
        <begin position="1"/>
        <end position="36"/>
    </location>
</feature>
<organism evidence="2">
    <name type="scientific">uncultured Gemmatimonadaceae bacterium</name>
    <dbReference type="NCBI Taxonomy" id="246130"/>
    <lineage>
        <taxon>Bacteria</taxon>
        <taxon>Pseudomonadati</taxon>
        <taxon>Gemmatimonadota</taxon>
        <taxon>Gemmatimonadia</taxon>
        <taxon>Gemmatimonadales</taxon>
        <taxon>Gemmatimonadaceae</taxon>
        <taxon>environmental samples</taxon>
    </lineage>
</organism>
<evidence type="ECO:0000256" key="1">
    <source>
        <dbReference type="SAM" id="MobiDB-lite"/>
    </source>
</evidence>
<feature type="compositionally biased region" description="Low complexity" evidence="1">
    <location>
        <begin position="43"/>
        <end position="55"/>
    </location>
</feature>
<feature type="non-terminal residue" evidence="2">
    <location>
        <position position="1"/>
    </location>
</feature>
<accession>A0A6J4JX99</accession>
<dbReference type="AlphaFoldDB" id="A0A6J4JX99"/>
<feature type="compositionally biased region" description="Pro residues" evidence="1">
    <location>
        <begin position="73"/>
        <end position="82"/>
    </location>
</feature>
<gene>
    <name evidence="2" type="ORF">AVDCRST_MAG11-31</name>
</gene>